<protein>
    <recommendedName>
        <fullName evidence="3">WXG100 family type VII secretion target</fullName>
    </recommendedName>
</protein>
<organism evidence="1 2">
    <name type="scientific">Lentzea indica</name>
    <dbReference type="NCBI Taxonomy" id="2604800"/>
    <lineage>
        <taxon>Bacteria</taxon>
        <taxon>Bacillati</taxon>
        <taxon>Actinomycetota</taxon>
        <taxon>Actinomycetes</taxon>
        <taxon>Pseudonocardiales</taxon>
        <taxon>Pseudonocardiaceae</taxon>
        <taxon>Lentzea</taxon>
    </lineage>
</organism>
<name>A0ABX1FMH3_9PSEU</name>
<dbReference type="EMBL" id="VSRL01000112">
    <property type="protein sequence ID" value="NKE60183.1"/>
    <property type="molecule type" value="Genomic_DNA"/>
</dbReference>
<evidence type="ECO:0000313" key="1">
    <source>
        <dbReference type="EMBL" id="NKE60183.1"/>
    </source>
</evidence>
<comment type="caution">
    <text evidence="1">The sequence shown here is derived from an EMBL/GenBank/DDBJ whole genome shotgun (WGS) entry which is preliminary data.</text>
</comment>
<dbReference type="SUPFAM" id="SSF140453">
    <property type="entry name" value="EsxAB dimer-like"/>
    <property type="match status" value="1"/>
</dbReference>
<dbReference type="RefSeq" id="WP_167976843.1">
    <property type="nucleotide sequence ID" value="NZ_VSRL01000112.1"/>
</dbReference>
<gene>
    <name evidence="1" type="ORF">FXN61_26635</name>
</gene>
<evidence type="ECO:0000313" key="2">
    <source>
        <dbReference type="Proteomes" id="UP001515943"/>
    </source>
</evidence>
<evidence type="ECO:0008006" key="3">
    <source>
        <dbReference type="Google" id="ProtNLM"/>
    </source>
</evidence>
<dbReference type="Gene3D" id="1.10.287.1060">
    <property type="entry name" value="ESAT-6-like"/>
    <property type="match status" value="1"/>
</dbReference>
<proteinExistence type="predicted"/>
<sequence length="98" mass="10387">MVIKGSFTQLGDMTQQILDTAAKVAGEMETWQREAGIAEANWLDNAGGQFGEVNAAWKQVSTAHNAMLQALGGGVGRTNDEFQTMVASSRGRIGSISI</sequence>
<keyword evidence="2" id="KW-1185">Reference proteome</keyword>
<reference evidence="1 2" key="1">
    <citation type="submission" date="2019-08" db="EMBL/GenBank/DDBJ databases">
        <title>Lentzea from Indian Himalayas.</title>
        <authorList>
            <person name="Mandal S."/>
            <person name="Mallick Gupta A."/>
            <person name="Maiti P.K."/>
            <person name="Sarkar J."/>
            <person name="Mandal S."/>
        </authorList>
    </citation>
    <scope>NUCLEOTIDE SEQUENCE [LARGE SCALE GENOMIC DNA]</scope>
    <source>
        <strain evidence="1 2">PSKA42</strain>
    </source>
</reference>
<dbReference type="InterPro" id="IPR036689">
    <property type="entry name" value="ESAT-6-like_sf"/>
</dbReference>
<dbReference type="Proteomes" id="UP001515943">
    <property type="component" value="Unassembled WGS sequence"/>
</dbReference>
<accession>A0ABX1FMH3</accession>